<sequence length="117" mass="12983">MTIKVATSRIPTSSLHSRKHHSVTLAPCSRSCERGARERGDQGKPGDGRSSPRYLHLDGRDESLFSGVIQLRRELVSPPSRSRSAAGVGTRRPRCRRRSLITAIETFPSSNRLFVTN</sequence>
<feature type="region of interest" description="Disordered" evidence="1">
    <location>
        <begin position="1"/>
        <end position="56"/>
    </location>
</feature>
<organism evidence="2 3">
    <name type="scientific">Eumeta variegata</name>
    <name type="common">Bagworm moth</name>
    <name type="synonym">Eumeta japonica</name>
    <dbReference type="NCBI Taxonomy" id="151549"/>
    <lineage>
        <taxon>Eukaryota</taxon>
        <taxon>Metazoa</taxon>
        <taxon>Ecdysozoa</taxon>
        <taxon>Arthropoda</taxon>
        <taxon>Hexapoda</taxon>
        <taxon>Insecta</taxon>
        <taxon>Pterygota</taxon>
        <taxon>Neoptera</taxon>
        <taxon>Endopterygota</taxon>
        <taxon>Lepidoptera</taxon>
        <taxon>Glossata</taxon>
        <taxon>Ditrysia</taxon>
        <taxon>Tineoidea</taxon>
        <taxon>Psychidae</taxon>
        <taxon>Oiketicinae</taxon>
        <taxon>Eumeta</taxon>
    </lineage>
</organism>
<keyword evidence="3" id="KW-1185">Reference proteome</keyword>
<dbReference type="EMBL" id="BGZK01000205">
    <property type="protein sequence ID" value="GBP28363.1"/>
    <property type="molecule type" value="Genomic_DNA"/>
</dbReference>
<comment type="caution">
    <text evidence="2">The sequence shown here is derived from an EMBL/GenBank/DDBJ whole genome shotgun (WGS) entry which is preliminary data.</text>
</comment>
<evidence type="ECO:0000313" key="2">
    <source>
        <dbReference type="EMBL" id="GBP28363.1"/>
    </source>
</evidence>
<evidence type="ECO:0000256" key="1">
    <source>
        <dbReference type="SAM" id="MobiDB-lite"/>
    </source>
</evidence>
<reference evidence="2 3" key="1">
    <citation type="journal article" date="2019" name="Commun. Biol.">
        <title>The bagworm genome reveals a unique fibroin gene that provides high tensile strength.</title>
        <authorList>
            <person name="Kono N."/>
            <person name="Nakamura H."/>
            <person name="Ohtoshi R."/>
            <person name="Tomita M."/>
            <person name="Numata K."/>
            <person name="Arakawa K."/>
        </authorList>
    </citation>
    <scope>NUCLEOTIDE SEQUENCE [LARGE SCALE GENOMIC DNA]</scope>
</reference>
<feature type="compositionally biased region" description="Basic and acidic residues" evidence="1">
    <location>
        <begin position="31"/>
        <end position="47"/>
    </location>
</feature>
<gene>
    <name evidence="2" type="ORF">EVAR_11826_1</name>
</gene>
<accession>A0A4C1UPG4</accession>
<evidence type="ECO:0000313" key="3">
    <source>
        <dbReference type="Proteomes" id="UP000299102"/>
    </source>
</evidence>
<protein>
    <submittedName>
        <fullName evidence="2">Uncharacterized protein</fullName>
    </submittedName>
</protein>
<dbReference type="AlphaFoldDB" id="A0A4C1UPG4"/>
<dbReference type="Proteomes" id="UP000299102">
    <property type="component" value="Unassembled WGS sequence"/>
</dbReference>
<proteinExistence type="predicted"/>
<name>A0A4C1UPG4_EUMVA</name>